<dbReference type="AlphaFoldDB" id="A0A151X6B7"/>
<protein>
    <submittedName>
        <fullName evidence="2">Uncharacterized protein</fullName>
    </submittedName>
</protein>
<evidence type="ECO:0000256" key="1">
    <source>
        <dbReference type="SAM" id="MobiDB-lite"/>
    </source>
</evidence>
<feature type="region of interest" description="Disordered" evidence="1">
    <location>
        <begin position="1"/>
        <end position="25"/>
    </location>
</feature>
<evidence type="ECO:0000313" key="3">
    <source>
        <dbReference type="Proteomes" id="UP000075809"/>
    </source>
</evidence>
<name>A0A151X6B7_9HYME</name>
<feature type="compositionally biased region" description="Pro residues" evidence="1">
    <location>
        <begin position="73"/>
        <end position="108"/>
    </location>
</feature>
<accession>A0A151X6B7</accession>
<evidence type="ECO:0000313" key="2">
    <source>
        <dbReference type="EMBL" id="KYQ55907.1"/>
    </source>
</evidence>
<reference evidence="2 3" key="1">
    <citation type="submission" date="2015-09" db="EMBL/GenBank/DDBJ databases">
        <title>Trachymyrmex zeteki WGS genome.</title>
        <authorList>
            <person name="Nygaard S."/>
            <person name="Hu H."/>
            <person name="Boomsma J."/>
            <person name="Zhang G."/>
        </authorList>
    </citation>
    <scope>NUCLEOTIDE SEQUENCE [LARGE SCALE GENOMIC DNA]</scope>
    <source>
        <strain evidence="2">Tzet28-1</strain>
        <tissue evidence="2">Whole body</tissue>
    </source>
</reference>
<feature type="compositionally biased region" description="Polar residues" evidence="1">
    <location>
        <begin position="1"/>
        <end position="11"/>
    </location>
</feature>
<dbReference type="EMBL" id="KQ982482">
    <property type="protein sequence ID" value="KYQ55907.1"/>
    <property type="molecule type" value="Genomic_DNA"/>
</dbReference>
<feature type="non-terminal residue" evidence="2">
    <location>
        <position position="1"/>
    </location>
</feature>
<organism evidence="2 3">
    <name type="scientific">Mycetomoellerius zeteki</name>
    <dbReference type="NCBI Taxonomy" id="64791"/>
    <lineage>
        <taxon>Eukaryota</taxon>
        <taxon>Metazoa</taxon>
        <taxon>Ecdysozoa</taxon>
        <taxon>Arthropoda</taxon>
        <taxon>Hexapoda</taxon>
        <taxon>Insecta</taxon>
        <taxon>Pterygota</taxon>
        <taxon>Neoptera</taxon>
        <taxon>Endopterygota</taxon>
        <taxon>Hymenoptera</taxon>
        <taxon>Apocrita</taxon>
        <taxon>Aculeata</taxon>
        <taxon>Formicoidea</taxon>
        <taxon>Formicidae</taxon>
        <taxon>Myrmicinae</taxon>
        <taxon>Mycetomoellerius</taxon>
    </lineage>
</organism>
<sequence>RANRTKNSASASFGGLPRHNDGSFLEGGQYAVRRRIDCLRGFTMKWHRASSSYLNPRRAVPGLLNENLHLFVPPPLPLPPLPPPPLPPLTLGHPPAPLAKPARSPPSSPSNRQRGVQPTPADELRPLHAAGSPHTRDILDF</sequence>
<dbReference type="Proteomes" id="UP000075809">
    <property type="component" value="Unassembled WGS sequence"/>
</dbReference>
<feature type="region of interest" description="Disordered" evidence="1">
    <location>
        <begin position="73"/>
        <end position="141"/>
    </location>
</feature>
<gene>
    <name evidence="2" type="ORF">ALC60_05189</name>
</gene>
<proteinExistence type="predicted"/>
<keyword evidence="3" id="KW-1185">Reference proteome</keyword>